<dbReference type="RefSeq" id="WP_179510025.1">
    <property type="nucleotide sequence ID" value="NZ_JACCBY010000006.1"/>
</dbReference>
<dbReference type="EMBL" id="JACCBY010000006">
    <property type="protein sequence ID" value="NYD91602.1"/>
    <property type="molecule type" value="Genomic_DNA"/>
</dbReference>
<dbReference type="SUPFAM" id="SSF52540">
    <property type="entry name" value="P-loop containing nucleoside triphosphate hydrolases"/>
    <property type="match status" value="1"/>
</dbReference>
<evidence type="ECO:0000313" key="2">
    <source>
        <dbReference type="Proteomes" id="UP000517753"/>
    </source>
</evidence>
<protein>
    <recommendedName>
        <fullName evidence="3">CobQ/CobB/MinD/ParA nucleotide binding domain-containing protein</fullName>
    </recommendedName>
</protein>
<organism evidence="1 2">
    <name type="scientific">Sphingomonas melonis</name>
    <dbReference type="NCBI Taxonomy" id="152682"/>
    <lineage>
        <taxon>Bacteria</taxon>
        <taxon>Pseudomonadati</taxon>
        <taxon>Pseudomonadota</taxon>
        <taxon>Alphaproteobacteria</taxon>
        <taxon>Sphingomonadales</taxon>
        <taxon>Sphingomonadaceae</taxon>
        <taxon>Sphingomonas</taxon>
    </lineage>
</organism>
<dbReference type="Gene3D" id="3.40.50.300">
    <property type="entry name" value="P-loop containing nucleotide triphosphate hydrolases"/>
    <property type="match status" value="1"/>
</dbReference>
<accession>A0A7Y9FR09</accession>
<evidence type="ECO:0008006" key="3">
    <source>
        <dbReference type="Google" id="ProtNLM"/>
    </source>
</evidence>
<gene>
    <name evidence="1" type="ORF">HD841_003418</name>
</gene>
<reference evidence="1 2" key="1">
    <citation type="submission" date="2020-08" db="EMBL/GenBank/DDBJ databases">
        <title>The Agave Microbiome: Exploring the role of microbial communities in plant adaptations to desert environments.</title>
        <authorList>
            <person name="Partida-Martinez L.P."/>
        </authorList>
    </citation>
    <scope>NUCLEOTIDE SEQUENCE [LARGE SCALE GENOMIC DNA]</scope>
    <source>
        <strain evidence="1 2">AS2.3</strain>
    </source>
</reference>
<proteinExistence type="predicted"/>
<dbReference type="Proteomes" id="UP000517753">
    <property type="component" value="Unassembled WGS sequence"/>
</dbReference>
<comment type="caution">
    <text evidence="1">The sequence shown here is derived from an EMBL/GenBank/DDBJ whole genome shotgun (WGS) entry which is preliminary data.</text>
</comment>
<dbReference type="AlphaFoldDB" id="A0A7Y9FR09"/>
<keyword evidence="2" id="KW-1185">Reference proteome</keyword>
<sequence>MANSPHASRVVLVTMTLKGGAGKTETADVAEAAFTMGGHRCVLIDADDGNRGLGRRLGLDNVIKLSWASGAEDAPDWLARHAGKGDRLIFDLGAGIGSADLPIMAFLGSVWRMLQQGGARIIFLCIVSTNAPTATTFIERVFSLYGRIGEVIILCNDQDGSGTFLNGIAERPEPKVRLGNLAAGIQAVRLLRKEPLSAIIAAPTPDYASATAIMASRVHAFASQAIFATLVDSSALARLREASGNVPKLLYTVATAANATDARITLNARLAAAQRLLLTPELDDASILAAAKALRRAHAEWRNTGAGRNP</sequence>
<evidence type="ECO:0000313" key="1">
    <source>
        <dbReference type="EMBL" id="NYD91602.1"/>
    </source>
</evidence>
<name>A0A7Y9FR09_9SPHN</name>
<dbReference type="InterPro" id="IPR027417">
    <property type="entry name" value="P-loop_NTPase"/>
</dbReference>